<dbReference type="InterPro" id="IPR003016">
    <property type="entry name" value="2-oxoA_DH_lipoyl-BS"/>
</dbReference>
<feature type="domain" description="Lipoyl-binding" evidence="6">
    <location>
        <begin position="2"/>
        <end position="76"/>
    </location>
</feature>
<proteinExistence type="predicted"/>
<dbReference type="PROSITE" id="PS50968">
    <property type="entry name" value="BIOTINYL_LIPOYL"/>
    <property type="match status" value="1"/>
</dbReference>
<keyword evidence="3" id="KW-0808">Transferase</keyword>
<evidence type="ECO:0000313" key="7">
    <source>
        <dbReference type="EMBL" id="NKI15987.1"/>
    </source>
</evidence>
<evidence type="ECO:0000256" key="1">
    <source>
        <dbReference type="ARBA" id="ARBA00001938"/>
    </source>
</evidence>
<dbReference type="SUPFAM" id="SSF51230">
    <property type="entry name" value="Single hybrid motif"/>
    <property type="match status" value="1"/>
</dbReference>
<dbReference type="EMBL" id="JAAWWK010000001">
    <property type="protein sequence ID" value="NKI15987.1"/>
    <property type="molecule type" value="Genomic_DNA"/>
</dbReference>
<dbReference type="RefSeq" id="WP_168448534.1">
    <property type="nucleotide sequence ID" value="NZ_JAAWWK010000001.1"/>
</dbReference>
<keyword evidence="4" id="KW-0450">Lipoyl</keyword>
<name>A0ABX1GC51_9GAMM</name>
<evidence type="ECO:0000259" key="6">
    <source>
        <dbReference type="PROSITE" id="PS50968"/>
    </source>
</evidence>
<dbReference type="InterPro" id="IPR011053">
    <property type="entry name" value="Single_hybrid_motif"/>
</dbReference>
<dbReference type="Proteomes" id="UP000765845">
    <property type="component" value="Unassembled WGS sequence"/>
</dbReference>
<keyword evidence="8" id="KW-1185">Reference proteome</keyword>
<dbReference type="GO" id="GO:0016746">
    <property type="term" value="F:acyltransferase activity"/>
    <property type="evidence" value="ECO:0007669"/>
    <property type="project" value="UniProtKB-KW"/>
</dbReference>
<evidence type="ECO:0000256" key="3">
    <source>
        <dbReference type="ARBA" id="ARBA00022679"/>
    </source>
</evidence>
<evidence type="ECO:0000256" key="5">
    <source>
        <dbReference type="ARBA" id="ARBA00023315"/>
    </source>
</evidence>
<dbReference type="InterPro" id="IPR050743">
    <property type="entry name" value="2-oxoacid_DH_E2_comp"/>
</dbReference>
<evidence type="ECO:0000256" key="2">
    <source>
        <dbReference type="ARBA" id="ARBA00011484"/>
    </source>
</evidence>
<dbReference type="CDD" id="cd06849">
    <property type="entry name" value="lipoyl_domain"/>
    <property type="match status" value="1"/>
</dbReference>
<comment type="cofactor">
    <cofactor evidence="1">
        <name>(R)-lipoate</name>
        <dbReference type="ChEBI" id="CHEBI:83088"/>
    </cofactor>
</comment>
<dbReference type="PANTHER" id="PTHR43178">
    <property type="entry name" value="DIHYDROLIPOAMIDE ACETYLTRANSFERASE COMPONENT OF PYRUVATE DEHYDROGENASE COMPLEX"/>
    <property type="match status" value="1"/>
</dbReference>
<dbReference type="PANTHER" id="PTHR43178:SF5">
    <property type="entry name" value="LIPOAMIDE ACYLTRANSFERASE COMPONENT OF BRANCHED-CHAIN ALPHA-KETO ACID DEHYDROGENASE COMPLEX, MITOCHONDRIAL"/>
    <property type="match status" value="1"/>
</dbReference>
<comment type="subunit">
    <text evidence="2">Forms a 24-polypeptide structural core with octahedral symmetry.</text>
</comment>
<sequence length="77" mass="8104">MATEVKFPKIGFSMDEGVLAEWYVSDGATVSEGQSIYGLESEKSVQEVESPASGVIKLIGKAGETYSVGDVIATIES</sequence>
<evidence type="ECO:0000256" key="4">
    <source>
        <dbReference type="ARBA" id="ARBA00022823"/>
    </source>
</evidence>
<gene>
    <name evidence="7" type="ORF">HCU74_01015</name>
</gene>
<accession>A0ABX1GC51</accession>
<organism evidence="7 8">
    <name type="scientific">Spongiibacter thalassae</name>
    <dbReference type="NCBI Taxonomy" id="2721624"/>
    <lineage>
        <taxon>Bacteria</taxon>
        <taxon>Pseudomonadati</taxon>
        <taxon>Pseudomonadota</taxon>
        <taxon>Gammaproteobacteria</taxon>
        <taxon>Cellvibrionales</taxon>
        <taxon>Spongiibacteraceae</taxon>
        <taxon>Spongiibacter</taxon>
    </lineage>
</organism>
<dbReference type="InterPro" id="IPR000089">
    <property type="entry name" value="Biotin_lipoyl"/>
</dbReference>
<reference evidence="7 8" key="1">
    <citation type="submission" date="2020-04" db="EMBL/GenBank/DDBJ databases">
        <authorList>
            <person name="Yoon J."/>
        </authorList>
    </citation>
    <scope>NUCLEOTIDE SEQUENCE [LARGE SCALE GENOMIC DNA]</scope>
    <source>
        <strain evidence="7 8">KMU-166</strain>
    </source>
</reference>
<evidence type="ECO:0000313" key="8">
    <source>
        <dbReference type="Proteomes" id="UP000765845"/>
    </source>
</evidence>
<comment type="caution">
    <text evidence="7">The sequence shown here is derived from an EMBL/GenBank/DDBJ whole genome shotgun (WGS) entry which is preliminary data.</text>
</comment>
<dbReference type="PROSITE" id="PS00189">
    <property type="entry name" value="LIPOYL"/>
    <property type="match status" value="1"/>
</dbReference>
<dbReference type="Gene3D" id="2.40.50.100">
    <property type="match status" value="1"/>
</dbReference>
<dbReference type="Pfam" id="PF00364">
    <property type="entry name" value="Biotin_lipoyl"/>
    <property type="match status" value="1"/>
</dbReference>
<keyword evidence="5 7" id="KW-0012">Acyltransferase</keyword>
<protein>
    <submittedName>
        <fullName evidence="7">Dihydrolipoamide acyltransferase</fullName>
    </submittedName>
</protein>